<dbReference type="EMBL" id="JACXVP010000003">
    <property type="protein sequence ID" value="KAG5614575.1"/>
    <property type="molecule type" value="Genomic_DNA"/>
</dbReference>
<evidence type="ECO:0000313" key="1">
    <source>
        <dbReference type="EMBL" id="KAG5614575.1"/>
    </source>
</evidence>
<accession>A0A9J5ZRC2</accession>
<name>A0A9J5ZRC2_SOLCO</name>
<reference evidence="1 2" key="1">
    <citation type="submission" date="2020-09" db="EMBL/GenBank/DDBJ databases">
        <title>De no assembly of potato wild relative species, Solanum commersonii.</title>
        <authorList>
            <person name="Cho K."/>
        </authorList>
    </citation>
    <scope>NUCLEOTIDE SEQUENCE [LARGE SCALE GENOMIC DNA]</scope>
    <source>
        <strain evidence="1">LZ3.2</strain>
        <tissue evidence="1">Leaf</tissue>
    </source>
</reference>
<protein>
    <submittedName>
        <fullName evidence="1">Uncharacterized protein</fullName>
    </submittedName>
</protein>
<comment type="caution">
    <text evidence="1">The sequence shown here is derived from an EMBL/GenBank/DDBJ whole genome shotgun (WGS) entry which is preliminary data.</text>
</comment>
<keyword evidence="2" id="KW-1185">Reference proteome</keyword>
<sequence length="112" mass="13102">MRGRFTNLGQVRHTYVQHPQWSNITDSLLPQYVGDQSEFQSNAGQVFDEFSNRSKGSILESHKVRTMTRDTIETHFLLILNNALPRVMWPMTTSLLLKIKTKMRERPHLSFL</sequence>
<dbReference type="AlphaFoldDB" id="A0A9J5ZRC2"/>
<gene>
    <name evidence="1" type="ORF">H5410_014399</name>
</gene>
<proteinExistence type="predicted"/>
<dbReference type="Proteomes" id="UP000824120">
    <property type="component" value="Chromosome 3"/>
</dbReference>
<evidence type="ECO:0000313" key="2">
    <source>
        <dbReference type="Proteomes" id="UP000824120"/>
    </source>
</evidence>
<organism evidence="1 2">
    <name type="scientific">Solanum commersonii</name>
    <name type="common">Commerson's wild potato</name>
    <name type="synonym">Commerson's nightshade</name>
    <dbReference type="NCBI Taxonomy" id="4109"/>
    <lineage>
        <taxon>Eukaryota</taxon>
        <taxon>Viridiplantae</taxon>
        <taxon>Streptophyta</taxon>
        <taxon>Embryophyta</taxon>
        <taxon>Tracheophyta</taxon>
        <taxon>Spermatophyta</taxon>
        <taxon>Magnoliopsida</taxon>
        <taxon>eudicotyledons</taxon>
        <taxon>Gunneridae</taxon>
        <taxon>Pentapetalae</taxon>
        <taxon>asterids</taxon>
        <taxon>lamiids</taxon>
        <taxon>Solanales</taxon>
        <taxon>Solanaceae</taxon>
        <taxon>Solanoideae</taxon>
        <taxon>Solaneae</taxon>
        <taxon>Solanum</taxon>
    </lineage>
</organism>